<gene>
    <name evidence="2" type="ORF">CHIRRI_LOCUS13671</name>
</gene>
<evidence type="ECO:0000313" key="3">
    <source>
        <dbReference type="Proteomes" id="UP001153620"/>
    </source>
</evidence>
<proteinExistence type="predicted"/>
<organism evidence="2 3">
    <name type="scientific">Chironomus riparius</name>
    <dbReference type="NCBI Taxonomy" id="315576"/>
    <lineage>
        <taxon>Eukaryota</taxon>
        <taxon>Metazoa</taxon>
        <taxon>Ecdysozoa</taxon>
        <taxon>Arthropoda</taxon>
        <taxon>Hexapoda</taxon>
        <taxon>Insecta</taxon>
        <taxon>Pterygota</taxon>
        <taxon>Neoptera</taxon>
        <taxon>Endopterygota</taxon>
        <taxon>Diptera</taxon>
        <taxon>Nematocera</taxon>
        <taxon>Chironomoidea</taxon>
        <taxon>Chironomidae</taxon>
        <taxon>Chironominae</taxon>
        <taxon>Chironomus</taxon>
    </lineage>
</organism>
<dbReference type="Proteomes" id="UP001153620">
    <property type="component" value="Chromosome 4"/>
</dbReference>
<reference evidence="2" key="2">
    <citation type="submission" date="2022-10" db="EMBL/GenBank/DDBJ databases">
        <authorList>
            <consortium name="ENA_rothamsted_submissions"/>
            <consortium name="culmorum"/>
            <person name="King R."/>
        </authorList>
    </citation>
    <scope>NUCLEOTIDE SEQUENCE</scope>
</reference>
<feature type="chain" id="PRO_5040384942" evidence="1">
    <location>
        <begin position="18"/>
        <end position="237"/>
    </location>
</feature>
<accession>A0A9N9WVH9</accession>
<sequence>MKLNVLTGIAIISCVNAIPIKYDSLNNIYKNLIPTIDGFATNVDVDCVESKLNLAKNGNKIVKSQQGFMLVHYAAFLCSEELTKSRIDEKLTEVRQVITLLEPRTEKCLKISLWELEPDSPLLDNFNKNVIADEMSSCKKSKDFIEFSNMMDEAWTVAEELLGSEITKCRNPVAEKKNQFTFLALVDETRPAVKNDELDKYIKAETALQDAFLHCALVPVENMAGTNVVDGNGQEKD</sequence>
<keyword evidence="1" id="KW-0732">Signal</keyword>
<feature type="signal peptide" evidence="1">
    <location>
        <begin position="1"/>
        <end position="17"/>
    </location>
</feature>
<evidence type="ECO:0000256" key="1">
    <source>
        <dbReference type="SAM" id="SignalP"/>
    </source>
</evidence>
<dbReference type="AlphaFoldDB" id="A0A9N9WVH9"/>
<dbReference type="EMBL" id="OU895880">
    <property type="protein sequence ID" value="CAG9810859.1"/>
    <property type="molecule type" value="Genomic_DNA"/>
</dbReference>
<reference evidence="2" key="1">
    <citation type="submission" date="2022-01" db="EMBL/GenBank/DDBJ databases">
        <authorList>
            <person name="King R."/>
        </authorList>
    </citation>
    <scope>NUCLEOTIDE SEQUENCE</scope>
</reference>
<name>A0A9N9WVH9_9DIPT</name>
<evidence type="ECO:0000313" key="2">
    <source>
        <dbReference type="EMBL" id="CAG9810859.1"/>
    </source>
</evidence>
<keyword evidence="3" id="KW-1185">Reference proteome</keyword>
<protein>
    <submittedName>
        <fullName evidence="2">Uncharacterized protein</fullName>
    </submittedName>
</protein>